<name>A0A9W9P522_PENCI</name>
<dbReference type="InterPro" id="IPR013087">
    <property type="entry name" value="Znf_C2H2_type"/>
</dbReference>
<evidence type="ECO:0000256" key="2">
    <source>
        <dbReference type="ARBA" id="ARBA00022723"/>
    </source>
</evidence>
<evidence type="ECO:0000313" key="10">
    <source>
        <dbReference type="EMBL" id="KAJ5234133.1"/>
    </source>
</evidence>
<dbReference type="SUPFAM" id="SSF57667">
    <property type="entry name" value="beta-beta-alpha zinc fingers"/>
    <property type="match status" value="1"/>
</dbReference>
<feature type="domain" description="C2H2-type" evidence="9">
    <location>
        <begin position="22"/>
        <end position="49"/>
    </location>
</feature>
<dbReference type="CDD" id="cd12148">
    <property type="entry name" value="fungal_TF_MHR"/>
    <property type="match status" value="1"/>
</dbReference>
<feature type="region of interest" description="Disordered" evidence="8">
    <location>
        <begin position="71"/>
        <end position="95"/>
    </location>
</feature>
<evidence type="ECO:0000256" key="5">
    <source>
        <dbReference type="ARBA" id="ARBA00022833"/>
    </source>
</evidence>
<dbReference type="GO" id="GO:0006351">
    <property type="term" value="P:DNA-templated transcription"/>
    <property type="evidence" value="ECO:0007669"/>
    <property type="project" value="InterPro"/>
</dbReference>
<dbReference type="GO" id="GO:0000981">
    <property type="term" value="F:DNA-binding transcription factor activity, RNA polymerase II-specific"/>
    <property type="evidence" value="ECO:0007669"/>
    <property type="project" value="InterPro"/>
</dbReference>
<dbReference type="PROSITE" id="PS50157">
    <property type="entry name" value="ZINC_FINGER_C2H2_2"/>
    <property type="match status" value="2"/>
</dbReference>
<evidence type="ECO:0000256" key="8">
    <source>
        <dbReference type="SAM" id="MobiDB-lite"/>
    </source>
</evidence>
<sequence>MEQTPRTDSETIVVSSLKRKPRKCQYCQREFRRHEHLQRHLRIHTHEKPYKCATCGASFGRRDLLKRHQNIGHSPVTPSAQRPSPVTRQPDGYSTFHGQVNSVALDRNGRESPWETHPIQSSSITSAQHEHTGQVYSYGILNQQDLLALEDLESFSHNLGLNSDWYLPTEPSITQIFAGEPSMNSLPTPASPYPLRQENPGIDQSLAKLPVEREAVGKPIISQNPSREEETEWTLFLAEFGVLTLPILTVTIQHRDRLLRELEFASVLNNDIVLPSHHSLTRFINGFFDGFYPHVPIVHIPTFTIDDCDPMIFLAMSALGAQYRHEHRKAVSLFWAARSILQQKGQGPERDHPQGDISMQLNSHDPRNLHGDKNMRGARCALLLICFATWQGEESITREAFDLQSFLARSIREGKLEEETENLQSTLDWYSWVRRESERRLKLFSFAFLNLQSIAFGSPPVMLSDEMNIRLPCTCLEWIAPNQRKWSAVRKSIPQEQMMFHDAISQLMIAHPEPQQATFQIIPSPLANYILLHALIQKILVAYQAFRLCDDGSNTFMHAQKETMSMFNTGDWHRNMLHAWTSSWQRAPESSLDPRNPNGPVTFTSTALLGLAYVRLVLDLGAHKVLGSRDSHEIANRIIKIPSLPSGPHLLPAILHATHALSIPVRLGINFVARSHAFVWSIQHSLCGFEFAIFLSKWLICISDCQTRGPLNEHQSRLVSWISDIVEEGRTSGDEDLWPQPLDLSDCVYLGFAVVRLWARLIKGNGQWAILKLIGDGLDIYADTCEQMISNSRDNT</sequence>
<dbReference type="PANTHER" id="PTHR40626:SF10">
    <property type="entry name" value="C2H2-TYPE DOMAIN-CONTAINING PROTEIN"/>
    <property type="match status" value="1"/>
</dbReference>
<dbReference type="OrthoDB" id="654211at2759"/>
<evidence type="ECO:0000313" key="11">
    <source>
        <dbReference type="Proteomes" id="UP001147733"/>
    </source>
</evidence>
<dbReference type="EMBL" id="JAPQKT010000003">
    <property type="protein sequence ID" value="KAJ5234133.1"/>
    <property type="molecule type" value="Genomic_DNA"/>
</dbReference>
<dbReference type="GO" id="GO:0008270">
    <property type="term" value="F:zinc ion binding"/>
    <property type="evidence" value="ECO:0007669"/>
    <property type="project" value="UniProtKB-KW"/>
</dbReference>
<dbReference type="Proteomes" id="UP001147733">
    <property type="component" value="Unassembled WGS sequence"/>
</dbReference>
<dbReference type="GO" id="GO:0000785">
    <property type="term" value="C:chromatin"/>
    <property type="evidence" value="ECO:0007669"/>
    <property type="project" value="TreeGrafter"/>
</dbReference>
<keyword evidence="4 7" id="KW-0863">Zinc-finger</keyword>
<dbReference type="GeneID" id="81381388"/>
<evidence type="ECO:0000256" key="1">
    <source>
        <dbReference type="ARBA" id="ARBA00004123"/>
    </source>
</evidence>
<keyword evidence="6" id="KW-0539">Nucleus</keyword>
<evidence type="ECO:0000256" key="3">
    <source>
        <dbReference type="ARBA" id="ARBA00022737"/>
    </source>
</evidence>
<dbReference type="FunFam" id="3.30.160.60:FF:000038">
    <property type="entry name" value="Zinc finger protein 624"/>
    <property type="match status" value="1"/>
</dbReference>
<reference evidence="10" key="1">
    <citation type="submission" date="2022-11" db="EMBL/GenBank/DDBJ databases">
        <authorList>
            <person name="Petersen C."/>
        </authorList>
    </citation>
    <scope>NUCLEOTIDE SEQUENCE</scope>
    <source>
        <strain evidence="10">IBT 23319</strain>
    </source>
</reference>
<comment type="subcellular location">
    <subcellularLocation>
        <location evidence="1">Nucleus</location>
    </subcellularLocation>
</comment>
<proteinExistence type="predicted"/>
<dbReference type="InterPro" id="IPR007219">
    <property type="entry name" value="XnlR_reg_dom"/>
</dbReference>
<protein>
    <recommendedName>
        <fullName evidence="9">C2H2-type domain-containing protein</fullName>
    </recommendedName>
</protein>
<organism evidence="10 11">
    <name type="scientific">Penicillium citrinum</name>
    <dbReference type="NCBI Taxonomy" id="5077"/>
    <lineage>
        <taxon>Eukaryota</taxon>
        <taxon>Fungi</taxon>
        <taxon>Dikarya</taxon>
        <taxon>Ascomycota</taxon>
        <taxon>Pezizomycotina</taxon>
        <taxon>Eurotiomycetes</taxon>
        <taxon>Eurotiomycetidae</taxon>
        <taxon>Eurotiales</taxon>
        <taxon>Aspergillaceae</taxon>
        <taxon>Penicillium</taxon>
    </lineage>
</organism>
<dbReference type="SMART" id="SM00355">
    <property type="entry name" value="ZnF_C2H2"/>
    <property type="match status" value="2"/>
</dbReference>
<dbReference type="RefSeq" id="XP_056501633.1">
    <property type="nucleotide sequence ID" value="XM_056642221.1"/>
</dbReference>
<comment type="caution">
    <text evidence="10">The sequence shown here is derived from an EMBL/GenBank/DDBJ whole genome shotgun (WGS) entry which is preliminary data.</text>
</comment>
<feature type="domain" description="C2H2-type" evidence="9">
    <location>
        <begin position="50"/>
        <end position="78"/>
    </location>
</feature>
<dbReference type="PROSITE" id="PS00028">
    <property type="entry name" value="ZINC_FINGER_C2H2_1"/>
    <property type="match status" value="2"/>
</dbReference>
<gene>
    <name evidence="10" type="ORF">N7469_003301</name>
</gene>
<reference evidence="10" key="2">
    <citation type="journal article" date="2023" name="IMA Fungus">
        <title>Comparative genomic study of the Penicillium genus elucidates a diverse pangenome and 15 lateral gene transfer events.</title>
        <authorList>
            <person name="Petersen C."/>
            <person name="Sorensen T."/>
            <person name="Nielsen M.R."/>
            <person name="Sondergaard T.E."/>
            <person name="Sorensen J.L."/>
            <person name="Fitzpatrick D.A."/>
            <person name="Frisvad J.C."/>
            <person name="Nielsen K.L."/>
        </authorList>
    </citation>
    <scope>NUCLEOTIDE SEQUENCE</scope>
    <source>
        <strain evidence="10">IBT 23319</strain>
    </source>
</reference>
<evidence type="ECO:0000256" key="6">
    <source>
        <dbReference type="ARBA" id="ARBA00023242"/>
    </source>
</evidence>
<evidence type="ECO:0000256" key="7">
    <source>
        <dbReference type="PROSITE-ProRule" id="PRU00042"/>
    </source>
</evidence>
<accession>A0A9W9P522</accession>
<dbReference type="GO" id="GO:0000978">
    <property type="term" value="F:RNA polymerase II cis-regulatory region sequence-specific DNA binding"/>
    <property type="evidence" value="ECO:0007669"/>
    <property type="project" value="InterPro"/>
</dbReference>
<keyword evidence="3" id="KW-0677">Repeat</keyword>
<dbReference type="GO" id="GO:0005634">
    <property type="term" value="C:nucleus"/>
    <property type="evidence" value="ECO:0007669"/>
    <property type="project" value="UniProtKB-SubCell"/>
</dbReference>
<dbReference type="InterPro" id="IPR051059">
    <property type="entry name" value="VerF-like"/>
</dbReference>
<keyword evidence="2" id="KW-0479">Metal-binding</keyword>
<dbReference type="Pfam" id="PF04082">
    <property type="entry name" value="Fungal_trans"/>
    <property type="match status" value="1"/>
</dbReference>
<dbReference type="InterPro" id="IPR036236">
    <property type="entry name" value="Znf_C2H2_sf"/>
</dbReference>
<dbReference type="Gene3D" id="3.30.160.60">
    <property type="entry name" value="Classic Zinc Finger"/>
    <property type="match status" value="2"/>
</dbReference>
<feature type="compositionally biased region" description="Polar residues" evidence="8">
    <location>
        <begin position="76"/>
        <end position="87"/>
    </location>
</feature>
<dbReference type="Pfam" id="PF00096">
    <property type="entry name" value="zf-C2H2"/>
    <property type="match status" value="2"/>
</dbReference>
<evidence type="ECO:0000259" key="9">
    <source>
        <dbReference type="PROSITE" id="PS50157"/>
    </source>
</evidence>
<keyword evidence="11" id="KW-1185">Reference proteome</keyword>
<dbReference type="PANTHER" id="PTHR40626">
    <property type="entry name" value="MIP31509P"/>
    <property type="match status" value="1"/>
</dbReference>
<keyword evidence="5" id="KW-0862">Zinc</keyword>
<dbReference type="AlphaFoldDB" id="A0A9W9P522"/>
<evidence type="ECO:0000256" key="4">
    <source>
        <dbReference type="ARBA" id="ARBA00022771"/>
    </source>
</evidence>